<dbReference type="GO" id="GO:0000049">
    <property type="term" value="F:tRNA binding"/>
    <property type="evidence" value="ECO:0007669"/>
    <property type="project" value="UniProtKB-UniRule"/>
</dbReference>
<gene>
    <name evidence="7" type="primary">Aimp1-L</name>
    <name evidence="7" type="ORF">Hamer_G022899</name>
</gene>
<proteinExistence type="predicted"/>
<keyword evidence="8" id="KW-1185">Reference proteome</keyword>
<comment type="caution">
    <text evidence="7">The sequence shown here is derived from an EMBL/GenBank/DDBJ whole genome shotgun (WGS) entry which is preliminary data.</text>
</comment>
<dbReference type="InterPro" id="IPR012340">
    <property type="entry name" value="NA-bd_OB-fold"/>
</dbReference>
<reference evidence="7" key="1">
    <citation type="journal article" date="2021" name="Sci. Adv.">
        <title>The American lobster genome reveals insights on longevity, neural, and immune adaptations.</title>
        <authorList>
            <person name="Polinski J.M."/>
            <person name="Zimin A.V."/>
            <person name="Clark K.F."/>
            <person name="Kohn A.B."/>
            <person name="Sadowski N."/>
            <person name="Timp W."/>
            <person name="Ptitsyn A."/>
            <person name="Khanna P."/>
            <person name="Romanova D.Y."/>
            <person name="Williams P."/>
            <person name="Greenwood S.J."/>
            <person name="Moroz L.L."/>
            <person name="Walt D.R."/>
            <person name="Bodnar A.G."/>
        </authorList>
    </citation>
    <scope>NUCLEOTIDE SEQUENCE</scope>
    <source>
        <strain evidence="7">GMGI-L3</strain>
    </source>
</reference>
<dbReference type="PROSITE" id="PS50886">
    <property type="entry name" value="TRBD"/>
    <property type="match status" value="1"/>
</dbReference>
<dbReference type="PANTHER" id="PTHR11586:SF33">
    <property type="entry name" value="AMINOACYL TRNA SYNTHASE COMPLEX-INTERACTING MULTIFUNCTIONAL PROTEIN 1"/>
    <property type="match status" value="1"/>
</dbReference>
<accession>A0A8J5K1N7</accession>
<evidence type="ECO:0000256" key="3">
    <source>
        <dbReference type="PROSITE-ProRule" id="PRU00209"/>
    </source>
</evidence>
<evidence type="ECO:0000313" key="7">
    <source>
        <dbReference type="EMBL" id="KAG7168632.1"/>
    </source>
</evidence>
<evidence type="ECO:0000256" key="4">
    <source>
        <dbReference type="SAM" id="Coils"/>
    </source>
</evidence>
<dbReference type="SUPFAM" id="SSF50249">
    <property type="entry name" value="Nucleic acid-binding proteins"/>
    <property type="match status" value="1"/>
</dbReference>
<sequence length="286" mass="31349">MASPEVLSRLEQRAVQAEQMIQVLTKQVGQLQKVAVSALKDELRRENLELLQEVDKLKTCLLSHEKTQGITQYYDFTSQMTPSSSACDPQIQADVISPPVQASPAPQTNKQNKEKGDKKSEKKEKKAGGGGGKKQEEGPVDVSRLDFRVGRIVDVGEEKIRTVISGLVRHIPLEEMQNRVVVLLCNLKPANMRGIASEAMIMCASTPDKVEILAPPAGSQPGDLIEFEGYTRNPDAVLNPKKKIFETCAPDLKTDANKVAMYKGIPFTVPGKGIVLSQTMSNVQIK</sequence>
<evidence type="ECO:0000259" key="6">
    <source>
        <dbReference type="PROSITE" id="PS50886"/>
    </source>
</evidence>
<evidence type="ECO:0000256" key="2">
    <source>
        <dbReference type="ARBA" id="ARBA00022884"/>
    </source>
</evidence>
<feature type="region of interest" description="Disordered" evidence="5">
    <location>
        <begin position="99"/>
        <end position="139"/>
    </location>
</feature>
<feature type="compositionally biased region" description="Basic and acidic residues" evidence="5">
    <location>
        <begin position="111"/>
        <end position="139"/>
    </location>
</feature>
<feature type="domain" description="TRNA-binding" evidence="6">
    <location>
        <begin position="123"/>
        <end position="226"/>
    </location>
</feature>
<keyword evidence="1 3" id="KW-0820">tRNA-binding</keyword>
<feature type="coiled-coil region" evidence="4">
    <location>
        <begin position="7"/>
        <end position="60"/>
    </location>
</feature>
<evidence type="ECO:0000256" key="1">
    <source>
        <dbReference type="ARBA" id="ARBA00022555"/>
    </source>
</evidence>
<dbReference type="InterPro" id="IPR051270">
    <property type="entry name" value="Tyrosine-tRNA_ligase_regulator"/>
</dbReference>
<evidence type="ECO:0000313" key="8">
    <source>
        <dbReference type="Proteomes" id="UP000747542"/>
    </source>
</evidence>
<protein>
    <submittedName>
        <fullName evidence="7">Aminoacyl tRNA synthase complex-interacting multifunctional protein 1-like</fullName>
    </submittedName>
</protein>
<organism evidence="7 8">
    <name type="scientific">Homarus americanus</name>
    <name type="common">American lobster</name>
    <dbReference type="NCBI Taxonomy" id="6706"/>
    <lineage>
        <taxon>Eukaryota</taxon>
        <taxon>Metazoa</taxon>
        <taxon>Ecdysozoa</taxon>
        <taxon>Arthropoda</taxon>
        <taxon>Crustacea</taxon>
        <taxon>Multicrustacea</taxon>
        <taxon>Malacostraca</taxon>
        <taxon>Eumalacostraca</taxon>
        <taxon>Eucarida</taxon>
        <taxon>Decapoda</taxon>
        <taxon>Pleocyemata</taxon>
        <taxon>Astacidea</taxon>
        <taxon>Nephropoidea</taxon>
        <taxon>Nephropidae</taxon>
        <taxon>Homarus</taxon>
    </lineage>
</organism>
<keyword evidence="4" id="KW-0175">Coiled coil</keyword>
<dbReference type="AlphaFoldDB" id="A0A8J5K1N7"/>
<evidence type="ECO:0000256" key="5">
    <source>
        <dbReference type="SAM" id="MobiDB-lite"/>
    </source>
</evidence>
<dbReference type="EMBL" id="JAHLQT010019830">
    <property type="protein sequence ID" value="KAG7168632.1"/>
    <property type="molecule type" value="Genomic_DNA"/>
</dbReference>
<keyword evidence="2 3" id="KW-0694">RNA-binding</keyword>
<dbReference type="Pfam" id="PF01588">
    <property type="entry name" value="tRNA_bind"/>
    <property type="match status" value="1"/>
</dbReference>
<name>A0A8J5K1N7_HOMAM</name>
<dbReference type="PANTHER" id="PTHR11586">
    <property type="entry name" value="TRNA-AMINOACYLATION COFACTOR ARC1 FAMILY MEMBER"/>
    <property type="match status" value="1"/>
</dbReference>
<dbReference type="Gene3D" id="2.40.50.140">
    <property type="entry name" value="Nucleic acid-binding proteins"/>
    <property type="match status" value="1"/>
</dbReference>
<dbReference type="Proteomes" id="UP000747542">
    <property type="component" value="Unassembled WGS sequence"/>
</dbReference>
<dbReference type="InterPro" id="IPR002547">
    <property type="entry name" value="tRNA-bd_dom"/>
</dbReference>